<proteinExistence type="predicted"/>
<name>A0A6M3KH78_9ZZZZ</name>
<reference evidence="1" key="1">
    <citation type="submission" date="2020-03" db="EMBL/GenBank/DDBJ databases">
        <title>The deep terrestrial virosphere.</title>
        <authorList>
            <person name="Holmfeldt K."/>
            <person name="Nilsson E."/>
            <person name="Simone D."/>
            <person name="Lopez-Fernandez M."/>
            <person name="Wu X."/>
            <person name="de Brujin I."/>
            <person name="Lundin D."/>
            <person name="Andersson A."/>
            <person name="Bertilsson S."/>
            <person name="Dopson M."/>
        </authorList>
    </citation>
    <scope>NUCLEOTIDE SEQUENCE</scope>
    <source>
        <strain evidence="1">MM415A00555</strain>
        <strain evidence="2">MM415B03232</strain>
    </source>
</reference>
<organism evidence="1">
    <name type="scientific">viral metagenome</name>
    <dbReference type="NCBI Taxonomy" id="1070528"/>
    <lineage>
        <taxon>unclassified sequences</taxon>
        <taxon>metagenomes</taxon>
        <taxon>organismal metagenomes</taxon>
    </lineage>
</organism>
<protein>
    <submittedName>
        <fullName evidence="1">Uncharacterized protein</fullName>
    </submittedName>
</protein>
<gene>
    <name evidence="1" type="ORF">MM415A00555_0004</name>
    <name evidence="2" type="ORF">MM415B03232_0011</name>
</gene>
<sequence>MEIEARCPWCKEGIGAWEMSPEMAIVKAIAEGIEENENILPSKR</sequence>
<dbReference type="EMBL" id="MT142455">
    <property type="protein sequence ID" value="QJA81313.1"/>
    <property type="molecule type" value="Genomic_DNA"/>
</dbReference>
<evidence type="ECO:0000313" key="1">
    <source>
        <dbReference type="EMBL" id="QJA81313.1"/>
    </source>
</evidence>
<dbReference type="AlphaFoldDB" id="A0A6M3KH78"/>
<dbReference type="EMBL" id="MT143024">
    <property type="protein sequence ID" value="QJA91929.1"/>
    <property type="molecule type" value="Genomic_DNA"/>
</dbReference>
<evidence type="ECO:0000313" key="2">
    <source>
        <dbReference type="EMBL" id="QJA91929.1"/>
    </source>
</evidence>
<accession>A0A6M3KH78</accession>